<evidence type="ECO:0000313" key="1">
    <source>
        <dbReference type="EMBL" id="MTE00369.1"/>
    </source>
</evidence>
<reference evidence="1 2" key="1">
    <citation type="submission" date="2019-11" db="EMBL/GenBank/DDBJ databases">
        <authorList>
            <person name="Lang L."/>
        </authorList>
    </citation>
    <scope>NUCLEOTIDE SEQUENCE [LARGE SCALE GENOMIC DNA]</scope>
    <source>
        <strain evidence="1 2">YIM 132242</strain>
    </source>
</reference>
<dbReference type="InterPro" id="IPR011008">
    <property type="entry name" value="Dimeric_a/b-barrel"/>
</dbReference>
<protein>
    <submittedName>
        <fullName evidence="1">DUF1428 family protein</fullName>
    </submittedName>
</protein>
<organism evidence="1 2">
    <name type="scientific">Paracoccus lichenicola</name>
    <dbReference type="NCBI Taxonomy" id="2665644"/>
    <lineage>
        <taxon>Bacteria</taxon>
        <taxon>Pseudomonadati</taxon>
        <taxon>Pseudomonadota</taxon>
        <taxon>Alphaproteobacteria</taxon>
        <taxon>Rhodobacterales</taxon>
        <taxon>Paracoccaceae</taxon>
        <taxon>Paracoccus</taxon>
    </lineage>
</organism>
<proteinExistence type="predicted"/>
<name>A0A6L6HPK2_9RHOB</name>
<keyword evidence="2" id="KW-1185">Reference proteome</keyword>
<gene>
    <name evidence="1" type="ORF">GIY56_08725</name>
</gene>
<dbReference type="EMBL" id="WMBT01000004">
    <property type="protein sequence ID" value="MTE00369.1"/>
    <property type="molecule type" value="Genomic_DNA"/>
</dbReference>
<evidence type="ECO:0000313" key="2">
    <source>
        <dbReference type="Proteomes" id="UP000481417"/>
    </source>
</evidence>
<dbReference type="RefSeq" id="WP_154764453.1">
    <property type="nucleotide sequence ID" value="NZ_WMBT01000004.1"/>
</dbReference>
<dbReference type="SUPFAM" id="SSF54909">
    <property type="entry name" value="Dimeric alpha+beta barrel"/>
    <property type="match status" value="2"/>
</dbReference>
<comment type="caution">
    <text evidence="1">The sequence shown here is derived from an EMBL/GenBank/DDBJ whole genome shotgun (WGS) entry which is preliminary data.</text>
</comment>
<dbReference type="Pfam" id="PF07237">
    <property type="entry name" value="DUF1428"/>
    <property type="match status" value="2"/>
</dbReference>
<accession>A0A6L6HPK2</accession>
<dbReference type="AlphaFoldDB" id="A0A6L6HPK2"/>
<dbReference type="Proteomes" id="UP000481417">
    <property type="component" value="Unassembled WGS sequence"/>
</dbReference>
<sequence length="243" mass="27395">MTYVSGFVAAVPSANRDAFIAHARAGWPWFQQRGALRMVECLGADVKHGRQTDFYRATQARDDEVPLFSWVEWPDRATADAAWAGMANGEDLPDMPEPPFDGARMFWGGFNPIVQVGESRPGSYIQGFVLAAPEDRKQAYIDMARSATDMFRRMGATFQIECWGEDVPHGKQTDFYRATDAKEGEVPLFSWIEWPDRATCDEAARQMEAEMEGMEMPDMPFDGMRMFWGGFTPVFDSKAEVQG</sequence>
<dbReference type="Gene3D" id="3.30.70.100">
    <property type="match status" value="2"/>
</dbReference>
<dbReference type="InterPro" id="IPR009874">
    <property type="entry name" value="DUF1428"/>
</dbReference>